<dbReference type="Proteomes" id="UP000029120">
    <property type="component" value="Chromosome 3"/>
</dbReference>
<dbReference type="AlphaFoldDB" id="A0A087H8V1"/>
<protein>
    <submittedName>
        <fullName evidence="1">Uncharacterized protein</fullName>
    </submittedName>
</protein>
<evidence type="ECO:0000313" key="1">
    <source>
        <dbReference type="EMBL" id="KFK38553.1"/>
    </source>
</evidence>
<sequence>MPLFNLRSIVAKATRGGQSLVSRRNISTAKESEIPFVDVYTARVHKACAFYGGVAVGGVVEISDHARSVGYKVEAEAVVLSNL</sequence>
<accession>A0A087H8V1</accession>
<organism evidence="1 2">
    <name type="scientific">Arabis alpina</name>
    <name type="common">Alpine rock-cress</name>
    <dbReference type="NCBI Taxonomy" id="50452"/>
    <lineage>
        <taxon>Eukaryota</taxon>
        <taxon>Viridiplantae</taxon>
        <taxon>Streptophyta</taxon>
        <taxon>Embryophyta</taxon>
        <taxon>Tracheophyta</taxon>
        <taxon>Spermatophyta</taxon>
        <taxon>Magnoliopsida</taxon>
        <taxon>eudicotyledons</taxon>
        <taxon>Gunneridae</taxon>
        <taxon>Pentapetalae</taxon>
        <taxon>rosids</taxon>
        <taxon>malvids</taxon>
        <taxon>Brassicales</taxon>
        <taxon>Brassicaceae</taxon>
        <taxon>Arabideae</taxon>
        <taxon>Arabis</taxon>
    </lineage>
</organism>
<dbReference type="Gramene" id="KFK38553">
    <property type="protein sequence ID" value="KFK38553"/>
    <property type="gene ID" value="AALP_AA3G128600"/>
</dbReference>
<keyword evidence="2" id="KW-1185">Reference proteome</keyword>
<gene>
    <name evidence="1" type="ordered locus">AALP_Aa3g128600</name>
</gene>
<dbReference type="EMBL" id="CM002871">
    <property type="protein sequence ID" value="KFK38553.1"/>
    <property type="molecule type" value="Genomic_DNA"/>
</dbReference>
<evidence type="ECO:0000313" key="2">
    <source>
        <dbReference type="Proteomes" id="UP000029120"/>
    </source>
</evidence>
<reference evidence="2" key="1">
    <citation type="journal article" date="2015" name="Nat. Plants">
        <title>Genome expansion of Arabis alpina linked with retrotransposition and reduced symmetric DNA methylation.</title>
        <authorList>
            <person name="Willing E.M."/>
            <person name="Rawat V."/>
            <person name="Mandakova T."/>
            <person name="Maumus F."/>
            <person name="James G.V."/>
            <person name="Nordstroem K.J."/>
            <person name="Becker C."/>
            <person name="Warthmann N."/>
            <person name="Chica C."/>
            <person name="Szarzynska B."/>
            <person name="Zytnicki M."/>
            <person name="Albani M.C."/>
            <person name="Kiefer C."/>
            <person name="Bergonzi S."/>
            <person name="Castaings L."/>
            <person name="Mateos J.L."/>
            <person name="Berns M.C."/>
            <person name="Bujdoso N."/>
            <person name="Piofczyk T."/>
            <person name="de Lorenzo L."/>
            <person name="Barrero-Sicilia C."/>
            <person name="Mateos I."/>
            <person name="Piednoel M."/>
            <person name="Hagmann J."/>
            <person name="Chen-Min-Tao R."/>
            <person name="Iglesias-Fernandez R."/>
            <person name="Schuster S.C."/>
            <person name="Alonso-Blanco C."/>
            <person name="Roudier F."/>
            <person name="Carbonero P."/>
            <person name="Paz-Ares J."/>
            <person name="Davis S.J."/>
            <person name="Pecinka A."/>
            <person name="Quesneville H."/>
            <person name="Colot V."/>
            <person name="Lysak M.A."/>
            <person name="Weigel D."/>
            <person name="Coupland G."/>
            <person name="Schneeberger K."/>
        </authorList>
    </citation>
    <scope>NUCLEOTIDE SEQUENCE [LARGE SCALE GENOMIC DNA]</scope>
    <source>
        <strain evidence="2">cv. Pajares</strain>
    </source>
</reference>
<proteinExistence type="predicted"/>
<name>A0A087H8V1_ARAAL</name>